<organism evidence="1 2">
    <name type="scientific">Lacticaseibacillus hegangensis</name>
    <dbReference type="NCBI Taxonomy" id="2486010"/>
    <lineage>
        <taxon>Bacteria</taxon>
        <taxon>Bacillati</taxon>
        <taxon>Bacillota</taxon>
        <taxon>Bacilli</taxon>
        <taxon>Lactobacillales</taxon>
        <taxon>Lactobacillaceae</taxon>
        <taxon>Lacticaseibacillus</taxon>
    </lineage>
</organism>
<dbReference type="InterPro" id="IPR011990">
    <property type="entry name" value="TPR-like_helical_dom_sf"/>
</dbReference>
<dbReference type="EMBL" id="JBHTOK010000076">
    <property type="protein sequence ID" value="MFD1441850.1"/>
    <property type="molecule type" value="Genomic_DNA"/>
</dbReference>
<gene>
    <name evidence="1" type="ORF">ACFQ5K_10725</name>
</gene>
<accession>A0ABW4CZ06</accession>
<name>A0ABW4CZ06_9LACO</name>
<evidence type="ECO:0000313" key="1">
    <source>
        <dbReference type="EMBL" id="MFD1441850.1"/>
    </source>
</evidence>
<keyword evidence="2" id="KW-1185">Reference proteome</keyword>
<evidence type="ECO:0000313" key="2">
    <source>
        <dbReference type="Proteomes" id="UP001597212"/>
    </source>
</evidence>
<proteinExistence type="predicted"/>
<dbReference type="Proteomes" id="UP001597212">
    <property type="component" value="Unassembled WGS sequence"/>
</dbReference>
<comment type="caution">
    <text evidence="1">The sequence shown here is derived from an EMBL/GenBank/DDBJ whole genome shotgun (WGS) entry which is preliminary data.</text>
</comment>
<dbReference type="Pfam" id="PF13432">
    <property type="entry name" value="TPR_16"/>
    <property type="match status" value="2"/>
</dbReference>
<dbReference type="Gene3D" id="1.25.40.10">
    <property type="entry name" value="Tetratricopeptide repeat domain"/>
    <property type="match status" value="1"/>
</dbReference>
<dbReference type="SUPFAM" id="SSF48452">
    <property type="entry name" value="TPR-like"/>
    <property type="match status" value="1"/>
</dbReference>
<dbReference type="RefSeq" id="WP_125755461.1">
    <property type="nucleotide sequence ID" value="NZ_JBHTOK010000076.1"/>
</dbReference>
<reference evidence="2" key="1">
    <citation type="journal article" date="2019" name="Int. J. Syst. Evol. Microbiol.">
        <title>The Global Catalogue of Microorganisms (GCM) 10K type strain sequencing project: providing services to taxonomists for standard genome sequencing and annotation.</title>
        <authorList>
            <consortium name="The Broad Institute Genomics Platform"/>
            <consortium name="The Broad Institute Genome Sequencing Center for Infectious Disease"/>
            <person name="Wu L."/>
            <person name="Ma J."/>
        </authorList>
    </citation>
    <scope>NUCLEOTIDE SEQUENCE [LARGE SCALE GENOMIC DNA]</scope>
    <source>
        <strain evidence="2">CCM 8912</strain>
    </source>
</reference>
<protein>
    <submittedName>
        <fullName evidence="1">Tetratricopeptide repeat protein</fullName>
    </submittedName>
</protein>
<sequence length="221" mass="23613">MASLTAQFNQGDHDAAIQAAVKRIDEKPTDPKRYAVLATMLIGIHAYDEASQLIVKALGLFPNDAELTYDAGLLAFSQGNSTLAIKYFGQLATAKKGSLKQDAQYMLALSYQQAGQVQKALAFALTAHDAAPEKVDAALLSAELLLGLGAFADAAKLLAPFLQIKNARVLFTYGMALTGQDEDGSQYLDQAKKLDPKGYDQQAGQVRDIAGFLKAQGKADE</sequence>